<dbReference type="Pfam" id="PF01390">
    <property type="entry name" value="SEA"/>
    <property type="match status" value="1"/>
</dbReference>
<evidence type="ECO:0000313" key="4">
    <source>
        <dbReference type="Proteomes" id="UP001652662"/>
    </source>
</evidence>
<protein>
    <submittedName>
        <fullName evidence="5">Mucin-17</fullName>
    </submittedName>
</protein>
<evidence type="ECO:0000313" key="5">
    <source>
        <dbReference type="RefSeq" id="XP_070422441.1"/>
    </source>
</evidence>
<feature type="compositionally biased region" description="Polar residues" evidence="1">
    <location>
        <begin position="51"/>
        <end position="62"/>
    </location>
</feature>
<feature type="region of interest" description="Disordered" evidence="1">
    <location>
        <begin position="1"/>
        <end position="140"/>
    </location>
</feature>
<keyword evidence="2" id="KW-1133">Transmembrane helix</keyword>
<name>A0ABM4K2M5_EQUPR</name>
<dbReference type="GeneID" id="103541185"/>
<feature type="transmembrane region" description="Helical" evidence="2">
    <location>
        <begin position="418"/>
        <end position="442"/>
    </location>
</feature>
<dbReference type="SUPFAM" id="SSF82671">
    <property type="entry name" value="SEA domain"/>
    <property type="match status" value="1"/>
</dbReference>
<dbReference type="PROSITE" id="PS00022">
    <property type="entry name" value="EGF_1"/>
    <property type="match status" value="1"/>
</dbReference>
<dbReference type="InterPro" id="IPR000082">
    <property type="entry name" value="SEA_dom"/>
</dbReference>
<feature type="domain" description="SEA" evidence="3">
    <location>
        <begin position="210"/>
        <end position="317"/>
    </location>
</feature>
<dbReference type="SMART" id="SM00200">
    <property type="entry name" value="SEA"/>
    <property type="match status" value="1"/>
</dbReference>
<sequence length="522" mass="56816">MTTETESSASSTTSSDITTALTTSTGPTLSSTTPHGTHTLVTTSTAARTSEVTPFSVTTSHITSPVSTLSPSSPSTTSASSTSVTSDVATTTTLTTSTARGEPTTLSTPSTTVTILSTSSSAVTMGSTPTTTSSSPTTTPQTCLNGGTLSEEGCKCPPGFGGHQCQNRVPICWNNGTWDGLKCVCTSPYYGTSCEEVVSSLDIESPPETVSAQVELTVTVTNIGFSEELKDWSSQEFQDFNDTFTKQMEIVYSGIPEYEGVNITKLSPGSVKVEHDVILKANFTPDYKDVLDKAIQDVESKIKTTTQEQISTNNTCETLLCFNETATRVQNISVTQYDPEEECREKAGQDFAEYFYVEYDDNGKPNCISRCEPNFNRSLNCNHGTCQLDRSGPRCYCLITDTEWYSGETCEFSTKKSLVYGLLGAVGAVVLIILAILLMFIFRSRRQVERQKSKVAQLYKWHEEDGGPAPGTFQNIGFDICEEQENYIRLDSIYSNFQPALGHIDSETKIRIKRPQVIMTSI</sequence>
<dbReference type="InterPro" id="IPR036364">
    <property type="entry name" value="SEA_dom_sf"/>
</dbReference>
<reference evidence="5" key="1">
    <citation type="submission" date="2025-08" db="UniProtKB">
        <authorList>
            <consortium name="RefSeq"/>
        </authorList>
    </citation>
    <scope>IDENTIFICATION</scope>
    <source>
        <tissue evidence="5">Blood</tissue>
    </source>
</reference>
<accession>A0ABM4K2M5</accession>
<keyword evidence="2" id="KW-0472">Membrane</keyword>
<dbReference type="PANTHER" id="PTHR37999:SF2">
    <property type="entry name" value="MUCIN-17"/>
    <property type="match status" value="1"/>
</dbReference>
<dbReference type="Gene3D" id="2.10.25.10">
    <property type="entry name" value="Laminin"/>
    <property type="match status" value="1"/>
</dbReference>
<dbReference type="PROSITE" id="PS50024">
    <property type="entry name" value="SEA"/>
    <property type="match status" value="1"/>
</dbReference>
<dbReference type="RefSeq" id="XP_070422441.1">
    <property type="nucleotide sequence ID" value="XM_070566340.1"/>
</dbReference>
<dbReference type="InterPro" id="IPR053311">
    <property type="entry name" value="Mucosal_Integrity_Assoc"/>
</dbReference>
<feature type="compositionally biased region" description="Low complexity" evidence="1">
    <location>
        <begin position="63"/>
        <end position="140"/>
    </location>
</feature>
<dbReference type="InterPro" id="IPR000742">
    <property type="entry name" value="EGF"/>
</dbReference>
<dbReference type="Gene3D" id="3.30.70.960">
    <property type="entry name" value="SEA domain"/>
    <property type="match status" value="1"/>
</dbReference>
<gene>
    <name evidence="5" type="primary">LOC103541185</name>
</gene>
<evidence type="ECO:0000259" key="3">
    <source>
        <dbReference type="PROSITE" id="PS50024"/>
    </source>
</evidence>
<dbReference type="PANTHER" id="PTHR37999">
    <property type="entry name" value="MUCIN-17"/>
    <property type="match status" value="1"/>
</dbReference>
<feature type="compositionally biased region" description="Low complexity" evidence="1">
    <location>
        <begin position="1"/>
        <end position="50"/>
    </location>
</feature>
<proteinExistence type="predicted"/>
<evidence type="ECO:0000256" key="1">
    <source>
        <dbReference type="SAM" id="MobiDB-lite"/>
    </source>
</evidence>
<dbReference type="PROSITE" id="PS01186">
    <property type="entry name" value="EGF_2"/>
    <property type="match status" value="1"/>
</dbReference>
<evidence type="ECO:0000256" key="2">
    <source>
        <dbReference type="SAM" id="Phobius"/>
    </source>
</evidence>
<organism evidence="4 5">
    <name type="scientific">Equus przewalskii</name>
    <name type="common">Przewalski's horse</name>
    <name type="synonym">Equus caballus przewalskii</name>
    <dbReference type="NCBI Taxonomy" id="9798"/>
    <lineage>
        <taxon>Eukaryota</taxon>
        <taxon>Metazoa</taxon>
        <taxon>Chordata</taxon>
        <taxon>Craniata</taxon>
        <taxon>Vertebrata</taxon>
        <taxon>Euteleostomi</taxon>
        <taxon>Mammalia</taxon>
        <taxon>Eutheria</taxon>
        <taxon>Laurasiatheria</taxon>
        <taxon>Perissodactyla</taxon>
        <taxon>Equidae</taxon>
        <taxon>Equus</taxon>
    </lineage>
</organism>
<keyword evidence="4" id="KW-1185">Reference proteome</keyword>
<dbReference type="Proteomes" id="UP001652662">
    <property type="component" value="Chromosome 12"/>
</dbReference>
<keyword evidence="2" id="KW-0812">Transmembrane</keyword>